<organism evidence="2 3">
    <name type="scientific">Ajellomyces capsulatus</name>
    <name type="common">Darling's disease fungus</name>
    <name type="synonym">Histoplasma capsulatum</name>
    <dbReference type="NCBI Taxonomy" id="5037"/>
    <lineage>
        <taxon>Eukaryota</taxon>
        <taxon>Fungi</taxon>
        <taxon>Dikarya</taxon>
        <taxon>Ascomycota</taxon>
        <taxon>Pezizomycotina</taxon>
        <taxon>Eurotiomycetes</taxon>
        <taxon>Eurotiomycetidae</taxon>
        <taxon>Onygenales</taxon>
        <taxon>Ajellomycetaceae</taxon>
        <taxon>Histoplasma</taxon>
    </lineage>
</organism>
<dbReference type="Proteomes" id="UP000670092">
    <property type="component" value="Unassembled WGS sequence"/>
</dbReference>
<protein>
    <submittedName>
        <fullName evidence="2">Uncharacterized protein</fullName>
    </submittedName>
</protein>
<evidence type="ECO:0000256" key="1">
    <source>
        <dbReference type="SAM" id="MobiDB-lite"/>
    </source>
</evidence>
<accession>A0A8H8D256</accession>
<dbReference type="EMBL" id="JAEVHI010000002">
    <property type="protein sequence ID" value="KAG5298835.1"/>
    <property type="molecule type" value="Genomic_DNA"/>
</dbReference>
<reference evidence="2 3" key="1">
    <citation type="submission" date="2021-01" db="EMBL/GenBank/DDBJ databases">
        <title>Chromosome-level genome assembly of a human fungal pathogen reveals clustering of transcriptionally co-regulated genes.</title>
        <authorList>
            <person name="Voorhies M."/>
            <person name="Cohen S."/>
            <person name="Shea T.P."/>
            <person name="Petrus S."/>
            <person name="Munoz J.F."/>
            <person name="Poplawski S."/>
            <person name="Goldman W.E."/>
            <person name="Michael T."/>
            <person name="Cuomo C.A."/>
            <person name="Sil A."/>
            <person name="Beyhan S."/>
        </authorList>
    </citation>
    <scope>NUCLEOTIDE SEQUENCE [LARGE SCALE GENOMIC DNA]</scope>
    <source>
        <strain evidence="2 3">G184AR</strain>
    </source>
</reference>
<feature type="region of interest" description="Disordered" evidence="1">
    <location>
        <begin position="1"/>
        <end position="60"/>
    </location>
</feature>
<evidence type="ECO:0000313" key="2">
    <source>
        <dbReference type="EMBL" id="KAG5298835.1"/>
    </source>
</evidence>
<sequence length="129" mass="13736">MPSSSSPSPSSRSSMPGPDAPPVEVRICLLSAPDPNPSNSPTSSSSWPGTTRPSISTTSHSSIRLCLLKVRNPSVLTTRPQFARQNDAARRFSHPSFVRPARSQTMAALSTSSSRLSLLTQSKRSLGMS</sequence>
<proteinExistence type="predicted"/>
<name>A0A8H8D256_AJECA</name>
<feature type="compositionally biased region" description="Low complexity" evidence="1">
    <location>
        <begin position="31"/>
        <end position="54"/>
    </location>
</feature>
<evidence type="ECO:0000313" key="3">
    <source>
        <dbReference type="Proteomes" id="UP000670092"/>
    </source>
</evidence>
<feature type="region of interest" description="Disordered" evidence="1">
    <location>
        <begin position="93"/>
        <end position="113"/>
    </location>
</feature>
<dbReference type="VEuPathDB" id="FungiDB:I7I52_08934"/>
<dbReference type="AlphaFoldDB" id="A0A8H8D256"/>
<comment type="caution">
    <text evidence="2">The sequence shown here is derived from an EMBL/GenBank/DDBJ whole genome shotgun (WGS) entry which is preliminary data.</text>
</comment>
<feature type="compositionally biased region" description="Low complexity" evidence="1">
    <location>
        <begin position="1"/>
        <end position="17"/>
    </location>
</feature>
<gene>
    <name evidence="2" type="ORF">I7I52_08934</name>
</gene>